<reference evidence="2 3" key="1">
    <citation type="submission" date="2019-12" db="EMBL/GenBank/DDBJ databases">
        <title>Genome sequence of Streptomyces bambusae.</title>
        <authorList>
            <person name="Bansal K."/>
            <person name="Choksket S."/>
            <person name="Korpole S."/>
            <person name="Patil P.B."/>
        </authorList>
    </citation>
    <scope>NUCLEOTIDE SEQUENCE [LARGE SCALE GENOMIC DNA]</scope>
    <source>
        <strain evidence="2 3">SK60</strain>
    </source>
</reference>
<keyword evidence="1" id="KW-0812">Transmembrane</keyword>
<keyword evidence="1" id="KW-0472">Membrane</keyword>
<protein>
    <submittedName>
        <fullName evidence="2">K(+)-transporting ATPase subunit F</fullName>
    </submittedName>
</protein>
<dbReference type="Pfam" id="PF09604">
    <property type="entry name" value="Potass_KdpF"/>
    <property type="match status" value="1"/>
</dbReference>
<comment type="caution">
    <text evidence="2">The sequence shown here is derived from an EMBL/GenBank/DDBJ whole genome shotgun (WGS) entry which is preliminary data.</text>
</comment>
<dbReference type="NCBIfam" id="TIGR02115">
    <property type="entry name" value="potass_kdpF"/>
    <property type="match status" value="1"/>
</dbReference>
<dbReference type="EMBL" id="WTFF01000001">
    <property type="protein sequence ID" value="MBW5480369.1"/>
    <property type="molecule type" value="Genomic_DNA"/>
</dbReference>
<feature type="transmembrane region" description="Helical" evidence="1">
    <location>
        <begin position="6"/>
        <end position="24"/>
    </location>
</feature>
<dbReference type="InterPro" id="IPR011726">
    <property type="entry name" value="KdpF"/>
</dbReference>
<dbReference type="RefSeq" id="WP_219664068.1">
    <property type="nucleotide sequence ID" value="NZ_WTFF01000001.1"/>
</dbReference>
<keyword evidence="1" id="KW-1133">Transmembrane helix</keyword>
<proteinExistence type="predicted"/>
<name>A0ABS6YZ12_9ACTN</name>
<evidence type="ECO:0000313" key="3">
    <source>
        <dbReference type="Proteomes" id="UP000812013"/>
    </source>
</evidence>
<gene>
    <name evidence="2" type="primary">kdpF</name>
    <name evidence="2" type="ORF">GPJ59_00260</name>
</gene>
<keyword evidence="3" id="KW-1185">Reference proteome</keyword>
<accession>A0ABS6YZ12</accession>
<sequence length="29" mass="3128">MTAENIIGLVVAVALLGYLILALVKPERF</sequence>
<dbReference type="Proteomes" id="UP000812013">
    <property type="component" value="Unassembled WGS sequence"/>
</dbReference>
<evidence type="ECO:0000313" key="2">
    <source>
        <dbReference type="EMBL" id="MBW5480369.1"/>
    </source>
</evidence>
<evidence type="ECO:0000256" key="1">
    <source>
        <dbReference type="SAM" id="Phobius"/>
    </source>
</evidence>
<organism evidence="2 3">
    <name type="scientific">Streptomyces bambusae</name>
    <dbReference type="NCBI Taxonomy" id="1550616"/>
    <lineage>
        <taxon>Bacteria</taxon>
        <taxon>Bacillati</taxon>
        <taxon>Actinomycetota</taxon>
        <taxon>Actinomycetes</taxon>
        <taxon>Kitasatosporales</taxon>
        <taxon>Streptomycetaceae</taxon>
        <taxon>Streptomyces</taxon>
    </lineage>
</organism>